<dbReference type="GO" id="GO:0016020">
    <property type="term" value="C:membrane"/>
    <property type="evidence" value="ECO:0007669"/>
    <property type="project" value="UniProtKB-SubCell"/>
</dbReference>
<dbReference type="EMBL" id="JANCNS010000003">
    <property type="protein sequence ID" value="MCP9200807.1"/>
    <property type="molecule type" value="Genomic_DNA"/>
</dbReference>
<evidence type="ECO:0000256" key="4">
    <source>
        <dbReference type="ARBA" id="ARBA00023136"/>
    </source>
</evidence>
<evidence type="ECO:0000313" key="6">
    <source>
        <dbReference type="EMBL" id="MCP9200807.1"/>
    </source>
</evidence>
<keyword evidence="7" id="KW-1185">Reference proteome</keyword>
<comment type="subcellular location">
    <subcellularLocation>
        <location evidence="1">Membrane</location>
        <topology evidence="1">Multi-pass membrane protein</topology>
    </subcellularLocation>
</comment>
<protein>
    <submittedName>
        <fullName evidence="6">DoxX family protein</fullName>
    </submittedName>
</protein>
<accession>A0A9X2KYR2</accession>
<proteinExistence type="predicted"/>
<keyword evidence="4 5" id="KW-0472">Membrane</keyword>
<evidence type="ECO:0000256" key="2">
    <source>
        <dbReference type="ARBA" id="ARBA00022692"/>
    </source>
</evidence>
<evidence type="ECO:0000256" key="5">
    <source>
        <dbReference type="SAM" id="Phobius"/>
    </source>
</evidence>
<comment type="caution">
    <text evidence="6">The sequence shown here is derived from an EMBL/GenBank/DDBJ whole genome shotgun (WGS) entry which is preliminary data.</text>
</comment>
<feature type="transmembrane region" description="Helical" evidence="5">
    <location>
        <begin position="48"/>
        <end position="81"/>
    </location>
</feature>
<dbReference type="Proteomes" id="UP001155280">
    <property type="component" value="Unassembled WGS sequence"/>
</dbReference>
<dbReference type="InterPro" id="IPR032808">
    <property type="entry name" value="DoxX"/>
</dbReference>
<keyword evidence="2 5" id="KW-0812">Transmembrane</keyword>
<sequence length="121" mass="13819">MIKQILLILLGVFFLLNGINHFYNSKVIEEYAEKRSLLASRLMVKLSGILLCLGGLSLITGYFLLYGLAALCLFLIIASFTIHKFWALKDRDTIMLESMHFAKNWAIIFELLYIGDSILEI</sequence>
<dbReference type="Pfam" id="PF07681">
    <property type="entry name" value="DoxX"/>
    <property type="match status" value="1"/>
</dbReference>
<reference evidence="6" key="1">
    <citation type="submission" date="2022-07" db="EMBL/GenBank/DDBJ databases">
        <title>Gramela sediminis sp. nov., isolated from deep-sea sediment of the Indian Ocean.</title>
        <authorList>
            <person name="Shi H."/>
        </authorList>
    </citation>
    <scope>NUCLEOTIDE SEQUENCE</scope>
    <source>
        <strain evidence="6">GC03-9</strain>
    </source>
</reference>
<dbReference type="AlphaFoldDB" id="A0A9X2KYR2"/>
<keyword evidence="3 5" id="KW-1133">Transmembrane helix</keyword>
<organism evidence="6 7">
    <name type="scientific">Christiangramia oceanisediminis</name>
    <dbReference type="NCBI Taxonomy" id="2920386"/>
    <lineage>
        <taxon>Bacteria</taxon>
        <taxon>Pseudomonadati</taxon>
        <taxon>Bacteroidota</taxon>
        <taxon>Flavobacteriia</taxon>
        <taxon>Flavobacteriales</taxon>
        <taxon>Flavobacteriaceae</taxon>
        <taxon>Christiangramia</taxon>
    </lineage>
</organism>
<name>A0A9X2KYR2_9FLAO</name>
<dbReference type="RefSeq" id="WP_241552478.1">
    <property type="nucleotide sequence ID" value="NZ_JANCNS010000003.1"/>
</dbReference>
<gene>
    <name evidence="6" type="ORF">MKO06_12880</name>
</gene>
<evidence type="ECO:0000313" key="7">
    <source>
        <dbReference type="Proteomes" id="UP001155280"/>
    </source>
</evidence>
<evidence type="ECO:0000256" key="3">
    <source>
        <dbReference type="ARBA" id="ARBA00022989"/>
    </source>
</evidence>
<evidence type="ECO:0000256" key="1">
    <source>
        <dbReference type="ARBA" id="ARBA00004141"/>
    </source>
</evidence>